<proteinExistence type="predicted"/>
<name>A0A6N3AUC3_9FIRM</name>
<dbReference type="EMBL" id="CACRUX010000033">
    <property type="protein sequence ID" value="VYT93738.1"/>
    <property type="molecule type" value="Genomic_DNA"/>
</dbReference>
<dbReference type="AlphaFoldDB" id="A0A6N3AUC3"/>
<dbReference type="CDD" id="cd00093">
    <property type="entry name" value="HTH_XRE"/>
    <property type="match status" value="1"/>
</dbReference>
<dbReference type="Gene3D" id="1.10.260.40">
    <property type="entry name" value="lambda repressor-like DNA-binding domains"/>
    <property type="match status" value="1"/>
</dbReference>
<organism evidence="2">
    <name type="scientific">Veillonella ratti</name>
    <dbReference type="NCBI Taxonomy" id="103892"/>
    <lineage>
        <taxon>Bacteria</taxon>
        <taxon>Bacillati</taxon>
        <taxon>Bacillota</taxon>
        <taxon>Negativicutes</taxon>
        <taxon>Veillonellales</taxon>
        <taxon>Veillonellaceae</taxon>
        <taxon>Veillonella</taxon>
    </lineage>
</organism>
<dbReference type="RefSeq" id="WP_156704484.1">
    <property type="nucleotide sequence ID" value="NZ_CACRUX010000033.1"/>
</dbReference>
<feature type="domain" description="HTH cro/C1-type" evidence="1">
    <location>
        <begin position="7"/>
        <end position="68"/>
    </location>
</feature>
<sequence length="143" mass="16106">MHIGDLIKKYRTEHSLTQKQMGDILGLTKAYISMLELNRNSRSGKPIVPSTAVLKSVADLYRITLDDLLTMLDGEQLIDISAPEQGYYDDPEVAELAEEARTNPDIRVLFSATKGISKESLQKTIDFVKFLKSQEHNDSDFSE</sequence>
<dbReference type="SMART" id="SM00530">
    <property type="entry name" value="HTH_XRE"/>
    <property type="match status" value="1"/>
</dbReference>
<reference evidence="2" key="1">
    <citation type="submission" date="2019-11" db="EMBL/GenBank/DDBJ databases">
        <authorList>
            <person name="Feng L."/>
        </authorList>
    </citation>
    <scope>NUCLEOTIDE SEQUENCE</scope>
    <source>
        <strain evidence="2">VrattiLFYP33</strain>
    </source>
</reference>
<gene>
    <name evidence="2" type="primary">xre</name>
    <name evidence="2" type="ORF">VRLFYP33_00832</name>
</gene>
<dbReference type="InterPro" id="IPR001387">
    <property type="entry name" value="Cro/C1-type_HTH"/>
</dbReference>
<dbReference type="SUPFAM" id="SSF47413">
    <property type="entry name" value="lambda repressor-like DNA-binding domains"/>
    <property type="match status" value="1"/>
</dbReference>
<dbReference type="InterPro" id="IPR010982">
    <property type="entry name" value="Lambda_DNA-bd_dom_sf"/>
</dbReference>
<protein>
    <submittedName>
        <fullName evidence="2">HTH-type transcriptional regulator Xre</fullName>
    </submittedName>
</protein>
<dbReference type="PROSITE" id="PS50943">
    <property type="entry name" value="HTH_CROC1"/>
    <property type="match status" value="1"/>
</dbReference>
<evidence type="ECO:0000259" key="1">
    <source>
        <dbReference type="PROSITE" id="PS50943"/>
    </source>
</evidence>
<dbReference type="GO" id="GO:0003677">
    <property type="term" value="F:DNA binding"/>
    <property type="evidence" value="ECO:0007669"/>
    <property type="project" value="InterPro"/>
</dbReference>
<evidence type="ECO:0000313" key="2">
    <source>
        <dbReference type="EMBL" id="VYT93738.1"/>
    </source>
</evidence>
<dbReference type="Pfam" id="PF01381">
    <property type="entry name" value="HTH_3"/>
    <property type="match status" value="1"/>
</dbReference>
<accession>A0A6N3AUC3</accession>